<keyword evidence="2" id="KW-0614">Plasmid</keyword>
<dbReference type="OrthoDB" id="9100187at2"/>
<protein>
    <submittedName>
        <fullName evidence="2">Transposase</fullName>
    </submittedName>
</protein>
<dbReference type="Proteomes" id="UP000076852">
    <property type="component" value="Plasmid pOLGA1"/>
</dbReference>
<dbReference type="GO" id="GO:0004803">
    <property type="term" value="F:transposase activity"/>
    <property type="evidence" value="ECO:0007669"/>
    <property type="project" value="InterPro"/>
</dbReference>
<dbReference type="AlphaFoldDB" id="A0A160FXG2"/>
<dbReference type="EMBL" id="CP014580">
    <property type="protein sequence ID" value="ANB77788.1"/>
    <property type="molecule type" value="Genomic_DNA"/>
</dbReference>
<feature type="coiled-coil region" evidence="1">
    <location>
        <begin position="123"/>
        <end position="150"/>
    </location>
</feature>
<dbReference type="SUPFAM" id="SSF46689">
    <property type="entry name" value="Homeodomain-like"/>
    <property type="match status" value="1"/>
</dbReference>
<evidence type="ECO:0000256" key="1">
    <source>
        <dbReference type="SAM" id="Coils"/>
    </source>
</evidence>
<dbReference type="GO" id="GO:0006313">
    <property type="term" value="P:DNA transposition"/>
    <property type="evidence" value="ECO:0007669"/>
    <property type="project" value="InterPro"/>
</dbReference>
<dbReference type="Pfam" id="PF01527">
    <property type="entry name" value="HTH_Tnp_1"/>
    <property type="match status" value="1"/>
</dbReference>
<name>A0A160FXG2_9BURK</name>
<sequence>MNAKQTYSVEFREQALAKVLQRGNRSVGTVASELNMNVLTLRKWIRVSNAANRNPGPVDARRPEDWSLEERLLALQQSHGLSDEALNAWCRERGLFAHHLVQWRAQFCSAGTASSARANAPELRELKQANAQLQRELKRKEKALAEAAALLVLSKKYQALFGDEDE</sequence>
<keyword evidence="1" id="KW-0175">Coiled coil</keyword>
<evidence type="ECO:0000313" key="2">
    <source>
        <dbReference type="EMBL" id="ANB77788.1"/>
    </source>
</evidence>
<evidence type="ECO:0000313" key="3">
    <source>
        <dbReference type="Proteomes" id="UP000076852"/>
    </source>
</evidence>
<keyword evidence="3" id="KW-1185">Reference proteome</keyword>
<dbReference type="GO" id="GO:0003677">
    <property type="term" value="F:DNA binding"/>
    <property type="evidence" value="ECO:0007669"/>
    <property type="project" value="InterPro"/>
</dbReference>
<reference evidence="2 3" key="1">
    <citation type="journal article" date="2016" name="Gene">
        <title>PacBio SMRT assembly of a complex multi-replicon genome reveals chlorocatechol degradative operon in a region of genome plasticity.</title>
        <authorList>
            <person name="Ricker N."/>
            <person name="Shen S.Y."/>
            <person name="Goordial J."/>
            <person name="Jin S."/>
            <person name="Fulthorpe R.R."/>
        </authorList>
    </citation>
    <scope>NUCLEOTIDE SEQUENCE [LARGE SCALE GENOMIC DNA]</scope>
    <source>
        <strain evidence="2 3">OLGA172</strain>
        <plasmid evidence="3">polga1</plasmid>
    </source>
</reference>
<organism evidence="2 3">
    <name type="scientific">Paraburkholderia phytofirmans OLGA172</name>
    <dbReference type="NCBI Taxonomy" id="1417228"/>
    <lineage>
        <taxon>Bacteria</taxon>
        <taxon>Pseudomonadati</taxon>
        <taxon>Pseudomonadota</taxon>
        <taxon>Betaproteobacteria</taxon>
        <taxon>Burkholderiales</taxon>
        <taxon>Burkholderiaceae</taxon>
        <taxon>Paraburkholderia</taxon>
    </lineage>
</organism>
<gene>
    <name evidence="2" type="ORF">AYM40_36100</name>
</gene>
<dbReference type="KEGG" id="buz:AYM40_36100"/>
<accession>A0A160FXG2</accession>
<proteinExistence type="predicted"/>
<dbReference type="InterPro" id="IPR002514">
    <property type="entry name" value="Transposase_8"/>
</dbReference>
<dbReference type="Gene3D" id="1.10.10.60">
    <property type="entry name" value="Homeodomain-like"/>
    <property type="match status" value="1"/>
</dbReference>
<dbReference type="InterPro" id="IPR009057">
    <property type="entry name" value="Homeodomain-like_sf"/>
</dbReference>
<geneLocation type="plasmid" evidence="3">
    <name>polga1</name>
</geneLocation>